<dbReference type="Gene3D" id="1.20.120.530">
    <property type="entry name" value="GntR ligand-binding domain-like"/>
    <property type="match status" value="1"/>
</dbReference>
<evidence type="ECO:0000256" key="1">
    <source>
        <dbReference type="ARBA" id="ARBA00023015"/>
    </source>
</evidence>
<dbReference type="InterPro" id="IPR000524">
    <property type="entry name" value="Tscrpt_reg_HTH_GntR"/>
</dbReference>
<evidence type="ECO:0000256" key="3">
    <source>
        <dbReference type="ARBA" id="ARBA00023163"/>
    </source>
</evidence>
<accession>A0A1I5IVD1</accession>
<dbReference type="SMART" id="SM00895">
    <property type="entry name" value="FCD"/>
    <property type="match status" value="1"/>
</dbReference>
<proteinExistence type="predicted"/>
<evidence type="ECO:0000313" key="5">
    <source>
        <dbReference type="EMBL" id="SFO64535.1"/>
    </source>
</evidence>
<dbReference type="InterPro" id="IPR036390">
    <property type="entry name" value="WH_DNA-bd_sf"/>
</dbReference>
<protein>
    <submittedName>
        <fullName evidence="5">DNA-binding transcriptional regulator, FadR family</fullName>
    </submittedName>
</protein>
<dbReference type="Pfam" id="PF00392">
    <property type="entry name" value="GntR"/>
    <property type="match status" value="1"/>
</dbReference>
<dbReference type="GO" id="GO:0003677">
    <property type="term" value="F:DNA binding"/>
    <property type="evidence" value="ECO:0007669"/>
    <property type="project" value="UniProtKB-KW"/>
</dbReference>
<organism evidence="5 6">
    <name type="scientific">Cohaesibacter marisflavi</name>
    <dbReference type="NCBI Taxonomy" id="655353"/>
    <lineage>
        <taxon>Bacteria</taxon>
        <taxon>Pseudomonadati</taxon>
        <taxon>Pseudomonadota</taxon>
        <taxon>Alphaproteobacteria</taxon>
        <taxon>Hyphomicrobiales</taxon>
        <taxon>Cohaesibacteraceae</taxon>
    </lineage>
</organism>
<dbReference type="RefSeq" id="WP_090074159.1">
    <property type="nucleotide sequence ID" value="NZ_FOVR01000010.1"/>
</dbReference>
<keyword evidence="2 5" id="KW-0238">DNA-binding</keyword>
<evidence type="ECO:0000259" key="4">
    <source>
        <dbReference type="PROSITE" id="PS50949"/>
    </source>
</evidence>
<dbReference type="Gene3D" id="1.10.10.10">
    <property type="entry name" value="Winged helix-like DNA-binding domain superfamily/Winged helix DNA-binding domain"/>
    <property type="match status" value="1"/>
</dbReference>
<dbReference type="Proteomes" id="UP000199236">
    <property type="component" value="Unassembled WGS sequence"/>
</dbReference>
<dbReference type="InterPro" id="IPR011711">
    <property type="entry name" value="GntR_C"/>
</dbReference>
<dbReference type="OrthoDB" id="9812645at2"/>
<dbReference type="InterPro" id="IPR036388">
    <property type="entry name" value="WH-like_DNA-bd_sf"/>
</dbReference>
<dbReference type="SMART" id="SM00345">
    <property type="entry name" value="HTH_GNTR"/>
    <property type="match status" value="1"/>
</dbReference>
<dbReference type="Pfam" id="PF07729">
    <property type="entry name" value="FCD"/>
    <property type="match status" value="1"/>
</dbReference>
<sequence>MSSPKVDLAISLVQDLIRSGKIKPGDRLPNEAEFSTQLGVSRNSLREAVRAMSAMKILEARQGDGTYVSGLDPTQMIETLRFAVDVSGPEAVLWFLEIRILMELHTTAIAAARRTKADLDRLKQCHQSMLNAEDTDTLLKKDSEFHHIIAETTQNPIMISLLNVVSAPALRARIWRNRMTDSATNNLRIEHEAVLNCIEAQDVEGAKYAMYAHVSGVQTWVKAHPDFFFNEEDPVAPSNPAE</sequence>
<feature type="domain" description="HTH gntR-type" evidence="4">
    <location>
        <begin position="3"/>
        <end position="71"/>
    </location>
</feature>
<dbReference type="PRINTS" id="PR00035">
    <property type="entry name" value="HTHGNTR"/>
</dbReference>
<dbReference type="GO" id="GO:0003700">
    <property type="term" value="F:DNA-binding transcription factor activity"/>
    <property type="evidence" value="ECO:0007669"/>
    <property type="project" value="InterPro"/>
</dbReference>
<dbReference type="CDD" id="cd07377">
    <property type="entry name" value="WHTH_GntR"/>
    <property type="match status" value="1"/>
</dbReference>
<dbReference type="AlphaFoldDB" id="A0A1I5IVD1"/>
<dbReference type="SUPFAM" id="SSF46785">
    <property type="entry name" value="Winged helix' DNA-binding domain"/>
    <property type="match status" value="1"/>
</dbReference>
<keyword evidence="6" id="KW-1185">Reference proteome</keyword>
<dbReference type="EMBL" id="FOVR01000010">
    <property type="protein sequence ID" value="SFO64535.1"/>
    <property type="molecule type" value="Genomic_DNA"/>
</dbReference>
<gene>
    <name evidence="5" type="ORF">SAMN04488056_1105</name>
</gene>
<dbReference type="STRING" id="655353.SAMN04488056_1105"/>
<reference evidence="5 6" key="1">
    <citation type="submission" date="2016-10" db="EMBL/GenBank/DDBJ databases">
        <authorList>
            <person name="de Groot N.N."/>
        </authorList>
    </citation>
    <scope>NUCLEOTIDE SEQUENCE [LARGE SCALE GENOMIC DNA]</scope>
    <source>
        <strain evidence="5 6">CGMCC 1.9157</strain>
    </source>
</reference>
<dbReference type="SUPFAM" id="SSF48008">
    <property type="entry name" value="GntR ligand-binding domain-like"/>
    <property type="match status" value="1"/>
</dbReference>
<keyword evidence="1" id="KW-0805">Transcription regulation</keyword>
<dbReference type="InterPro" id="IPR008920">
    <property type="entry name" value="TF_FadR/GntR_C"/>
</dbReference>
<name>A0A1I5IVD1_9HYPH</name>
<dbReference type="PANTHER" id="PTHR43537">
    <property type="entry name" value="TRANSCRIPTIONAL REGULATOR, GNTR FAMILY"/>
    <property type="match status" value="1"/>
</dbReference>
<dbReference type="PANTHER" id="PTHR43537:SF5">
    <property type="entry name" value="UXU OPERON TRANSCRIPTIONAL REGULATOR"/>
    <property type="match status" value="1"/>
</dbReference>
<keyword evidence="3" id="KW-0804">Transcription</keyword>
<dbReference type="PROSITE" id="PS50949">
    <property type="entry name" value="HTH_GNTR"/>
    <property type="match status" value="1"/>
</dbReference>
<evidence type="ECO:0000313" key="6">
    <source>
        <dbReference type="Proteomes" id="UP000199236"/>
    </source>
</evidence>
<evidence type="ECO:0000256" key="2">
    <source>
        <dbReference type="ARBA" id="ARBA00023125"/>
    </source>
</evidence>